<comment type="subunit">
    <text evidence="3">Interacts with GyrB.</text>
</comment>
<keyword evidence="1 3" id="KW-0479">Metal-binding</keyword>
<gene>
    <name evidence="3 4" type="primary">yacG</name>
    <name evidence="4" type="ORF">E6Q51_04170</name>
</gene>
<comment type="function">
    <text evidence="3">Inhibits all the catalytic activities of DNA gyrase by preventing its interaction with DNA. Acts by binding directly to the C-terminal domain of GyrB, which probably disrupts DNA binding by the gyrase.</text>
</comment>
<comment type="similarity">
    <text evidence="3">Belongs to the DNA gyrase inhibitor YacG family.</text>
</comment>
<dbReference type="GO" id="GO:0008657">
    <property type="term" value="F:DNA topoisomerase type II (double strand cut, ATP-hydrolyzing) inhibitor activity"/>
    <property type="evidence" value="ECO:0007669"/>
    <property type="project" value="UniProtKB-UniRule"/>
</dbReference>
<evidence type="ECO:0000313" key="4">
    <source>
        <dbReference type="EMBL" id="TXI37052.1"/>
    </source>
</evidence>
<dbReference type="InterPro" id="IPR013088">
    <property type="entry name" value="Znf_NHR/GATA"/>
</dbReference>
<feature type="binding site" evidence="3">
    <location>
        <position position="16"/>
    </location>
    <ligand>
        <name>Zn(2+)</name>
        <dbReference type="ChEBI" id="CHEBI:29105"/>
    </ligand>
</feature>
<dbReference type="Proteomes" id="UP000321374">
    <property type="component" value="Unassembled WGS sequence"/>
</dbReference>
<dbReference type="AlphaFoldDB" id="A0A5C7WJG7"/>
<reference evidence="4 5" key="1">
    <citation type="submission" date="2018-09" db="EMBL/GenBank/DDBJ databases">
        <title>Metagenome Assembled Genomes from an Advanced Water Purification Facility.</title>
        <authorList>
            <person name="Stamps B.W."/>
            <person name="Spear J.R."/>
        </authorList>
    </citation>
    <scope>NUCLEOTIDE SEQUENCE [LARGE SCALE GENOMIC DNA]</scope>
    <source>
        <strain evidence="4">Bin_42_2</strain>
    </source>
</reference>
<dbReference type="SUPFAM" id="SSF57716">
    <property type="entry name" value="Glucocorticoid receptor-like (DNA-binding domain)"/>
    <property type="match status" value="1"/>
</dbReference>
<comment type="cofactor">
    <cofactor evidence="3">
        <name>Zn(2+)</name>
        <dbReference type="ChEBI" id="CHEBI:29105"/>
    </cofactor>
    <text evidence="3">Binds 1 zinc ion.</text>
</comment>
<dbReference type="GO" id="GO:0008270">
    <property type="term" value="F:zinc ion binding"/>
    <property type="evidence" value="ECO:0007669"/>
    <property type="project" value="UniProtKB-UniRule"/>
</dbReference>
<evidence type="ECO:0000313" key="5">
    <source>
        <dbReference type="Proteomes" id="UP000321374"/>
    </source>
</evidence>
<dbReference type="PANTHER" id="PTHR36150:SF1">
    <property type="entry name" value="DNA GYRASE INHIBITOR YACG"/>
    <property type="match status" value="1"/>
</dbReference>
<protein>
    <recommendedName>
        <fullName evidence="3">DNA gyrase inhibitor YacG</fullName>
    </recommendedName>
</protein>
<dbReference type="Gene3D" id="3.30.50.10">
    <property type="entry name" value="Erythroid Transcription Factor GATA-1, subunit A"/>
    <property type="match status" value="1"/>
</dbReference>
<evidence type="ECO:0000256" key="2">
    <source>
        <dbReference type="ARBA" id="ARBA00022833"/>
    </source>
</evidence>
<feature type="binding site" evidence="3">
    <location>
        <position position="32"/>
    </location>
    <ligand>
        <name>Zn(2+)</name>
        <dbReference type="ChEBI" id="CHEBI:29105"/>
    </ligand>
</feature>
<feature type="binding site" evidence="3">
    <location>
        <position position="36"/>
    </location>
    <ligand>
        <name>Zn(2+)</name>
        <dbReference type="ChEBI" id="CHEBI:29105"/>
    </ligand>
</feature>
<evidence type="ECO:0000256" key="3">
    <source>
        <dbReference type="HAMAP-Rule" id="MF_00649"/>
    </source>
</evidence>
<dbReference type="HAMAP" id="MF_00649">
    <property type="entry name" value="DNA_gyrase_inhibitor_YacG"/>
    <property type="match status" value="1"/>
</dbReference>
<dbReference type="InterPro" id="IPR005584">
    <property type="entry name" value="DNA_gyrase_inhibitor_YacG"/>
</dbReference>
<dbReference type="GO" id="GO:0006355">
    <property type="term" value="P:regulation of DNA-templated transcription"/>
    <property type="evidence" value="ECO:0007669"/>
    <property type="project" value="InterPro"/>
</dbReference>
<proteinExistence type="inferred from homology"/>
<dbReference type="EMBL" id="SSGG01000068">
    <property type="protein sequence ID" value="TXI37052.1"/>
    <property type="molecule type" value="Genomic_DNA"/>
</dbReference>
<keyword evidence="2 3" id="KW-0862">Zinc</keyword>
<feature type="binding site" evidence="3">
    <location>
        <position position="13"/>
    </location>
    <ligand>
        <name>Zn(2+)</name>
        <dbReference type="ChEBI" id="CHEBI:29105"/>
    </ligand>
</feature>
<organism evidence="4 5">
    <name type="scientific">Methylophilus methylotrophus</name>
    <name type="common">Bacterium W3A1</name>
    <dbReference type="NCBI Taxonomy" id="17"/>
    <lineage>
        <taxon>Bacteria</taxon>
        <taxon>Pseudomonadati</taxon>
        <taxon>Pseudomonadota</taxon>
        <taxon>Betaproteobacteria</taxon>
        <taxon>Nitrosomonadales</taxon>
        <taxon>Methylophilaceae</taxon>
        <taxon>Methylophilus</taxon>
    </lineage>
</organism>
<dbReference type="Pfam" id="PF03884">
    <property type="entry name" value="YacG"/>
    <property type="match status" value="1"/>
</dbReference>
<sequence length="63" mass="7109">MTQQAVKARKVACPSCGETTEYSPANPFRPFCSERCKLVDLGDWATEKFRIPDSTPPDLYEPE</sequence>
<accession>A0A5C7WJG7</accession>
<evidence type="ECO:0000256" key="1">
    <source>
        <dbReference type="ARBA" id="ARBA00022723"/>
    </source>
</evidence>
<name>A0A5C7WJG7_METME</name>
<dbReference type="PANTHER" id="PTHR36150">
    <property type="entry name" value="DNA GYRASE INHIBITOR YACG"/>
    <property type="match status" value="1"/>
</dbReference>
<comment type="caution">
    <text evidence="4">The sequence shown here is derived from an EMBL/GenBank/DDBJ whole genome shotgun (WGS) entry which is preliminary data.</text>
</comment>